<gene>
    <name evidence="4" type="ORF">BHQ21_18460</name>
</gene>
<evidence type="ECO:0000256" key="1">
    <source>
        <dbReference type="ARBA" id="ARBA00006484"/>
    </source>
</evidence>
<dbReference type="InterPro" id="IPR023985">
    <property type="entry name" value="SDR_subfam_1"/>
</dbReference>
<dbReference type="InterPro" id="IPR036291">
    <property type="entry name" value="NAD(P)-bd_dom_sf"/>
</dbReference>
<sequence length="298" mass="31164">MNHPVDGVTGRLANKVAVISGAARGQGRSHARMLAAEGADIIAVDLCRDIDTNEYPLARPEDLDETARLVGKEGRRVFSAIADVRDRAALSAAIDEGVAALGHLDVVVANAGICPLTAGLPPQAFADAVDVDLVGVLNLVHASLKHLQAGASIIVIGSNAAFMSSMNTAGIDSGAGGPGGAGYAFAKLAAAHYVNDFARALAPFSIRMNAVHPTNVNTDMLHSPPMYRAFRPDLKEPTREDAEPIFPLVQAMPIPYVEPEDVSEAVLFLASDAARYITGQQLRVDGGGFLKVKPWAGA</sequence>
<dbReference type="InterPro" id="IPR002347">
    <property type="entry name" value="SDR_fam"/>
</dbReference>
<reference evidence="5" key="1">
    <citation type="submission" date="2016-09" db="EMBL/GenBank/DDBJ databases">
        <authorList>
            <person name="Greninger A.L."/>
            <person name="Jerome K.R."/>
            <person name="Mcnair B."/>
            <person name="Wallis C."/>
            <person name="Fang F."/>
        </authorList>
    </citation>
    <scope>NUCLEOTIDE SEQUENCE [LARGE SCALE GENOMIC DNA]</scope>
    <source>
        <strain evidence="5">BC1_M4</strain>
    </source>
</reference>
<protein>
    <submittedName>
        <fullName evidence="4">3-ketoacyl-ACP reductase</fullName>
    </submittedName>
</protein>
<dbReference type="PANTHER" id="PTHR42760">
    <property type="entry name" value="SHORT-CHAIN DEHYDROGENASES/REDUCTASES FAMILY MEMBER"/>
    <property type="match status" value="1"/>
</dbReference>
<proteinExistence type="inferred from homology"/>
<keyword evidence="3" id="KW-0520">NAD</keyword>
<dbReference type="FunFam" id="3.40.50.720:FF:000084">
    <property type="entry name" value="Short-chain dehydrogenase reductase"/>
    <property type="match status" value="1"/>
</dbReference>
<keyword evidence="5" id="KW-1185">Reference proteome</keyword>
<dbReference type="GO" id="GO:0016616">
    <property type="term" value="F:oxidoreductase activity, acting on the CH-OH group of donors, NAD or NADP as acceptor"/>
    <property type="evidence" value="ECO:0007669"/>
    <property type="project" value="TreeGrafter"/>
</dbReference>
<dbReference type="EMBL" id="MIHC01000034">
    <property type="protein sequence ID" value="ODR04241.1"/>
    <property type="molecule type" value="Genomic_DNA"/>
</dbReference>
<evidence type="ECO:0000313" key="4">
    <source>
        <dbReference type="EMBL" id="ODR04241.1"/>
    </source>
</evidence>
<dbReference type="PRINTS" id="PR00081">
    <property type="entry name" value="GDHRDH"/>
</dbReference>
<accession>A0A1E3SQ20</accession>
<dbReference type="AlphaFoldDB" id="A0A1E3SQ20"/>
<comment type="similarity">
    <text evidence="1">Belongs to the short-chain dehydrogenases/reductases (SDR) family.</text>
</comment>
<comment type="caution">
    <text evidence="4">The sequence shown here is derived from an EMBL/GenBank/DDBJ whole genome shotgun (WGS) entry which is preliminary data.</text>
</comment>
<dbReference type="NCBIfam" id="TIGR03971">
    <property type="entry name" value="SDR_subfam_1"/>
    <property type="match status" value="1"/>
</dbReference>
<evidence type="ECO:0000256" key="2">
    <source>
        <dbReference type="ARBA" id="ARBA00023002"/>
    </source>
</evidence>
<evidence type="ECO:0000256" key="3">
    <source>
        <dbReference type="ARBA" id="ARBA00023027"/>
    </source>
</evidence>
<dbReference type="PANTHER" id="PTHR42760:SF133">
    <property type="entry name" value="3-OXOACYL-[ACYL-CARRIER-PROTEIN] REDUCTASE"/>
    <property type="match status" value="1"/>
</dbReference>
<name>A0A1E3SQ20_9MYCO</name>
<keyword evidence="2" id="KW-0560">Oxidoreductase</keyword>
<organism evidence="4 5">
    <name type="scientific">Mycobacterium sherrisii</name>
    <dbReference type="NCBI Taxonomy" id="243061"/>
    <lineage>
        <taxon>Bacteria</taxon>
        <taxon>Bacillati</taxon>
        <taxon>Actinomycetota</taxon>
        <taxon>Actinomycetes</taxon>
        <taxon>Mycobacteriales</taxon>
        <taxon>Mycobacteriaceae</taxon>
        <taxon>Mycobacterium</taxon>
        <taxon>Mycobacterium simiae complex</taxon>
    </lineage>
</organism>
<dbReference type="OrthoDB" id="5173603at2"/>
<dbReference type="SUPFAM" id="SSF51735">
    <property type="entry name" value="NAD(P)-binding Rossmann-fold domains"/>
    <property type="match status" value="1"/>
</dbReference>
<dbReference type="Gene3D" id="3.40.50.720">
    <property type="entry name" value="NAD(P)-binding Rossmann-like Domain"/>
    <property type="match status" value="1"/>
</dbReference>
<dbReference type="Proteomes" id="UP000094224">
    <property type="component" value="Unassembled WGS sequence"/>
</dbReference>
<dbReference type="STRING" id="243061.AWC25_10935"/>
<dbReference type="Pfam" id="PF13561">
    <property type="entry name" value="adh_short_C2"/>
    <property type="match status" value="1"/>
</dbReference>
<dbReference type="CDD" id="cd05233">
    <property type="entry name" value="SDR_c"/>
    <property type="match status" value="1"/>
</dbReference>
<evidence type="ECO:0000313" key="5">
    <source>
        <dbReference type="Proteomes" id="UP000094224"/>
    </source>
</evidence>